<proteinExistence type="predicted"/>
<accession>A0ABD1PJ74</accession>
<sequence>MRLVQCPQYVEGNKVDLNVPEEVENMLALACTSKRKFGRPREKQMHLMCEGNKLSRGGCCLEYSRKTLAPLKVISGQKMKANNYMDNEQASSAKENQLVKLEEDSAGWLVDCGDNCFASLT</sequence>
<dbReference type="AlphaFoldDB" id="A0ABD1PJ74"/>
<evidence type="ECO:0000313" key="1">
    <source>
        <dbReference type="EMBL" id="KAL2463966.1"/>
    </source>
</evidence>
<dbReference type="EMBL" id="JBFOLJ010000018">
    <property type="protein sequence ID" value="KAL2463966.1"/>
    <property type="molecule type" value="Genomic_DNA"/>
</dbReference>
<reference evidence="2" key="1">
    <citation type="submission" date="2024-07" db="EMBL/GenBank/DDBJ databases">
        <title>Two chromosome-level genome assemblies of Korean endemic species Abeliophyllum distichum and Forsythia ovata (Oleaceae).</title>
        <authorList>
            <person name="Jang H."/>
        </authorList>
    </citation>
    <scope>NUCLEOTIDE SEQUENCE [LARGE SCALE GENOMIC DNA]</scope>
</reference>
<protein>
    <submittedName>
        <fullName evidence="1">Uncharacterized protein</fullName>
    </submittedName>
</protein>
<comment type="caution">
    <text evidence="1">The sequence shown here is derived from an EMBL/GenBank/DDBJ whole genome shotgun (WGS) entry which is preliminary data.</text>
</comment>
<name>A0ABD1PJ74_9LAMI</name>
<organism evidence="1 2">
    <name type="scientific">Forsythia ovata</name>
    <dbReference type="NCBI Taxonomy" id="205694"/>
    <lineage>
        <taxon>Eukaryota</taxon>
        <taxon>Viridiplantae</taxon>
        <taxon>Streptophyta</taxon>
        <taxon>Embryophyta</taxon>
        <taxon>Tracheophyta</taxon>
        <taxon>Spermatophyta</taxon>
        <taxon>Magnoliopsida</taxon>
        <taxon>eudicotyledons</taxon>
        <taxon>Gunneridae</taxon>
        <taxon>Pentapetalae</taxon>
        <taxon>asterids</taxon>
        <taxon>lamiids</taxon>
        <taxon>Lamiales</taxon>
        <taxon>Oleaceae</taxon>
        <taxon>Forsythieae</taxon>
        <taxon>Forsythia</taxon>
    </lineage>
</organism>
<dbReference type="Proteomes" id="UP001604277">
    <property type="component" value="Unassembled WGS sequence"/>
</dbReference>
<keyword evidence="2" id="KW-1185">Reference proteome</keyword>
<gene>
    <name evidence="1" type="ORF">Fot_51922</name>
</gene>
<evidence type="ECO:0000313" key="2">
    <source>
        <dbReference type="Proteomes" id="UP001604277"/>
    </source>
</evidence>